<evidence type="ECO:0000313" key="1">
    <source>
        <dbReference type="EMBL" id="RNA42118.1"/>
    </source>
</evidence>
<reference evidence="1 2" key="1">
    <citation type="journal article" date="2018" name="Sci. Rep.">
        <title>Genomic signatures of local adaptation to the degree of environmental predictability in rotifers.</title>
        <authorList>
            <person name="Franch-Gras L."/>
            <person name="Hahn C."/>
            <person name="Garcia-Roger E.M."/>
            <person name="Carmona M.J."/>
            <person name="Serra M."/>
            <person name="Gomez A."/>
        </authorList>
    </citation>
    <scope>NUCLEOTIDE SEQUENCE [LARGE SCALE GENOMIC DNA]</scope>
    <source>
        <strain evidence="1">HYR1</strain>
    </source>
</reference>
<dbReference type="EMBL" id="REGN01000413">
    <property type="protein sequence ID" value="RNA42118.1"/>
    <property type="molecule type" value="Genomic_DNA"/>
</dbReference>
<keyword evidence="2" id="KW-1185">Reference proteome</keyword>
<proteinExistence type="predicted"/>
<dbReference type="AlphaFoldDB" id="A0A3M7T2Q9"/>
<organism evidence="1 2">
    <name type="scientific">Brachionus plicatilis</name>
    <name type="common">Marine rotifer</name>
    <name type="synonym">Brachionus muelleri</name>
    <dbReference type="NCBI Taxonomy" id="10195"/>
    <lineage>
        <taxon>Eukaryota</taxon>
        <taxon>Metazoa</taxon>
        <taxon>Spiralia</taxon>
        <taxon>Gnathifera</taxon>
        <taxon>Rotifera</taxon>
        <taxon>Eurotatoria</taxon>
        <taxon>Monogononta</taxon>
        <taxon>Pseudotrocha</taxon>
        <taxon>Ploima</taxon>
        <taxon>Brachionidae</taxon>
        <taxon>Brachionus</taxon>
    </lineage>
</organism>
<gene>
    <name evidence="1" type="ORF">BpHYR1_033760</name>
</gene>
<sequence>MSTLFQIDIECVRDLRPISLKIISQIENEFDDLLEKKQKLNDLIDECDMYDKYLNQTNKQILLDLKQKISNEEDNFKESISKILLQVKSGKSEPTEISNLLLKFQQTA</sequence>
<accession>A0A3M7T2Q9</accession>
<name>A0A3M7T2Q9_BRAPC</name>
<protein>
    <submittedName>
        <fullName evidence="1">Uncharacterized protein</fullName>
    </submittedName>
</protein>
<evidence type="ECO:0000313" key="2">
    <source>
        <dbReference type="Proteomes" id="UP000276133"/>
    </source>
</evidence>
<comment type="caution">
    <text evidence="1">The sequence shown here is derived from an EMBL/GenBank/DDBJ whole genome shotgun (WGS) entry which is preliminary data.</text>
</comment>
<dbReference type="OrthoDB" id="2386367at2759"/>
<dbReference type="Proteomes" id="UP000276133">
    <property type="component" value="Unassembled WGS sequence"/>
</dbReference>